<reference evidence="3 4" key="1">
    <citation type="journal article" date="2020" name="Cell">
        <title>Large-Scale Comparative Analyses of Tick Genomes Elucidate Their Genetic Diversity and Vector Capacities.</title>
        <authorList>
            <consortium name="Tick Genome and Microbiome Consortium (TIGMIC)"/>
            <person name="Jia N."/>
            <person name="Wang J."/>
            <person name="Shi W."/>
            <person name="Du L."/>
            <person name="Sun Y."/>
            <person name="Zhan W."/>
            <person name="Jiang J.F."/>
            <person name="Wang Q."/>
            <person name="Zhang B."/>
            <person name="Ji P."/>
            <person name="Bell-Sakyi L."/>
            <person name="Cui X.M."/>
            <person name="Yuan T.T."/>
            <person name="Jiang B.G."/>
            <person name="Yang W.F."/>
            <person name="Lam T.T."/>
            <person name="Chang Q.C."/>
            <person name="Ding S.J."/>
            <person name="Wang X.J."/>
            <person name="Zhu J.G."/>
            <person name="Ruan X.D."/>
            <person name="Zhao L."/>
            <person name="Wei J.T."/>
            <person name="Ye R.Z."/>
            <person name="Que T.C."/>
            <person name="Du C.H."/>
            <person name="Zhou Y.H."/>
            <person name="Cheng J.X."/>
            <person name="Dai P.F."/>
            <person name="Guo W.B."/>
            <person name="Han X.H."/>
            <person name="Huang E.J."/>
            <person name="Li L.F."/>
            <person name="Wei W."/>
            <person name="Gao Y.C."/>
            <person name="Liu J.Z."/>
            <person name="Shao H.Z."/>
            <person name="Wang X."/>
            <person name="Wang C.C."/>
            <person name="Yang T.C."/>
            <person name="Huo Q.B."/>
            <person name="Li W."/>
            <person name="Chen H.Y."/>
            <person name="Chen S.E."/>
            <person name="Zhou L.G."/>
            <person name="Ni X.B."/>
            <person name="Tian J.H."/>
            <person name="Sheng Y."/>
            <person name="Liu T."/>
            <person name="Pan Y.S."/>
            <person name="Xia L.Y."/>
            <person name="Li J."/>
            <person name="Zhao F."/>
            <person name="Cao W.C."/>
        </authorList>
    </citation>
    <scope>NUCLEOTIDE SEQUENCE [LARGE SCALE GENOMIC DNA]</scope>
    <source>
        <strain evidence="3">HaeL-2018</strain>
    </source>
</reference>
<keyword evidence="4" id="KW-1185">Reference proteome</keyword>
<dbReference type="Proteomes" id="UP000821853">
    <property type="component" value="Chromosome 3"/>
</dbReference>
<evidence type="ECO:0000256" key="1">
    <source>
        <dbReference type="SAM" id="Phobius"/>
    </source>
</evidence>
<evidence type="ECO:0000256" key="2">
    <source>
        <dbReference type="SAM" id="SignalP"/>
    </source>
</evidence>
<name>A0A9J6G412_HAELO</name>
<protein>
    <recommendedName>
        <fullName evidence="5">Ionotropic receptor</fullName>
    </recommendedName>
</protein>
<keyword evidence="1" id="KW-0472">Membrane</keyword>
<feature type="chain" id="PRO_5039933213" description="Ionotropic receptor" evidence="2">
    <location>
        <begin position="22"/>
        <end position="521"/>
    </location>
</feature>
<keyword evidence="1" id="KW-1133">Transmembrane helix</keyword>
<feature type="transmembrane region" description="Helical" evidence="1">
    <location>
        <begin position="287"/>
        <end position="311"/>
    </location>
</feature>
<keyword evidence="1" id="KW-0812">Transmembrane</keyword>
<dbReference type="VEuPathDB" id="VectorBase:HLOH_055740"/>
<feature type="signal peptide" evidence="2">
    <location>
        <begin position="1"/>
        <end position="21"/>
    </location>
</feature>
<evidence type="ECO:0000313" key="4">
    <source>
        <dbReference type="Proteomes" id="UP000821853"/>
    </source>
</evidence>
<evidence type="ECO:0000313" key="3">
    <source>
        <dbReference type="EMBL" id="KAH9370258.1"/>
    </source>
</evidence>
<gene>
    <name evidence="3" type="ORF">HPB48_007405</name>
</gene>
<keyword evidence="2" id="KW-0732">Signal</keyword>
<accession>A0A9J6G412</accession>
<evidence type="ECO:0008006" key="5">
    <source>
        <dbReference type="Google" id="ProtNLM"/>
    </source>
</evidence>
<sequence>MNVIPVLLILATSCKVFTTGALFHSLAMDVMTSLDNEFLVTIAAPGNTSTSIGAAMPFLDRAVWIWTNYSLHLSFPLAVWLKKGLHQPNLVIFLPWHVNPELAYVRILLEYVLDSVETYFLFSVRGNETLSLHHLRAHLDCQVLYVSPSFIREPTDSFNSCAPGRLSTRLPLAVFERPEGDEKMFPRNLQLVAATKFGATFQQNIRRFPEAMAVIKAYAALNTTLSLYDPTKEGNAAFPVSERMAHFGLFPTPLTVLPNNLYFSHALYPPCRLCFFTRRVVGITIPLSLSLFSFLVFATYLLVIIFVAAILCPCCGQPCKNQPAEMSVVTLYLLAASLGRSPEPLHFNDTGRKFLIGTWLLGTFFAGAYLQSCITAETYVPEFSNEVQDIADLEKRIDAGSIMPCIDYDTYWILRDSGTALSKKLLTIINQNIKDSVDNKALDKCFRLAVGGSHIYIRPCGRYDSFLALQWGLVKGEDTFQMYLRESEMLKNCPVRHQHRRVLLAVSESGMDIHEGEKCWT</sequence>
<organism evidence="3 4">
    <name type="scientific">Haemaphysalis longicornis</name>
    <name type="common">Bush tick</name>
    <dbReference type="NCBI Taxonomy" id="44386"/>
    <lineage>
        <taxon>Eukaryota</taxon>
        <taxon>Metazoa</taxon>
        <taxon>Ecdysozoa</taxon>
        <taxon>Arthropoda</taxon>
        <taxon>Chelicerata</taxon>
        <taxon>Arachnida</taxon>
        <taxon>Acari</taxon>
        <taxon>Parasitiformes</taxon>
        <taxon>Ixodida</taxon>
        <taxon>Ixodoidea</taxon>
        <taxon>Ixodidae</taxon>
        <taxon>Haemaphysalinae</taxon>
        <taxon>Haemaphysalis</taxon>
    </lineage>
</organism>
<dbReference type="EMBL" id="JABSTR010000005">
    <property type="protein sequence ID" value="KAH9370258.1"/>
    <property type="molecule type" value="Genomic_DNA"/>
</dbReference>
<comment type="caution">
    <text evidence="3">The sequence shown here is derived from an EMBL/GenBank/DDBJ whole genome shotgun (WGS) entry which is preliminary data.</text>
</comment>
<dbReference type="AlphaFoldDB" id="A0A9J6G412"/>
<proteinExistence type="predicted"/>